<dbReference type="GO" id="GO:0031314">
    <property type="term" value="C:extrinsic component of mitochondrial inner membrane"/>
    <property type="evidence" value="ECO:0007669"/>
    <property type="project" value="UniProtKB-UniRule"/>
</dbReference>
<dbReference type="EC" id="2.1.1.201" evidence="6"/>
<comment type="subcellular location">
    <subcellularLocation>
        <location evidence="6">Mitochondrion inner membrane</location>
        <topology evidence="6">Peripheral membrane protein</topology>
        <orientation evidence="6">Matrix side</orientation>
    </subcellularLocation>
</comment>
<dbReference type="OrthoDB" id="6329284at2759"/>
<evidence type="ECO:0000256" key="5">
    <source>
        <dbReference type="ARBA" id="ARBA00046387"/>
    </source>
</evidence>
<feature type="binding site" evidence="6">
    <location>
        <begin position="151"/>
        <end position="152"/>
    </location>
    <ligand>
        <name>S-adenosyl-L-methionine</name>
        <dbReference type="ChEBI" id="CHEBI:59789"/>
    </ligand>
</feature>
<evidence type="ECO:0000256" key="3">
    <source>
        <dbReference type="ARBA" id="ARBA00022688"/>
    </source>
</evidence>
<dbReference type="PROSITE" id="PS01184">
    <property type="entry name" value="UBIE_2"/>
    <property type="match status" value="1"/>
</dbReference>
<comment type="caution">
    <text evidence="6">Lacks conserved residue(s) required for the propagation of feature annotation.</text>
</comment>
<dbReference type="NCBIfam" id="NF001244">
    <property type="entry name" value="PRK00216.1-5"/>
    <property type="match status" value="1"/>
</dbReference>
<dbReference type="UniPathway" id="UPA00232"/>
<keyword evidence="3 6" id="KW-0831">Ubiquinone biosynthesis</keyword>
<comment type="pathway">
    <text evidence="6">Cofactor biosynthesis; ubiquinone biosynthesis.</text>
</comment>
<dbReference type="PANTHER" id="PTHR43591:SF24">
    <property type="entry name" value="2-METHOXY-6-POLYPRENYL-1,4-BENZOQUINOL METHYLASE, MITOCHONDRIAL"/>
    <property type="match status" value="1"/>
</dbReference>
<dbReference type="InterPro" id="IPR023576">
    <property type="entry name" value="UbiE/COQ5_MeTrFase_CS"/>
</dbReference>
<dbReference type="EMBL" id="CAJPVJ010000894">
    <property type="protein sequence ID" value="CAG2163642.1"/>
    <property type="molecule type" value="Genomic_DNA"/>
</dbReference>
<organism evidence="7">
    <name type="scientific">Oppiella nova</name>
    <dbReference type="NCBI Taxonomy" id="334625"/>
    <lineage>
        <taxon>Eukaryota</taxon>
        <taxon>Metazoa</taxon>
        <taxon>Ecdysozoa</taxon>
        <taxon>Arthropoda</taxon>
        <taxon>Chelicerata</taxon>
        <taxon>Arachnida</taxon>
        <taxon>Acari</taxon>
        <taxon>Acariformes</taxon>
        <taxon>Sarcoptiformes</taxon>
        <taxon>Oribatida</taxon>
        <taxon>Brachypylina</taxon>
        <taxon>Oppioidea</taxon>
        <taxon>Oppiidae</taxon>
        <taxon>Oppiella</taxon>
    </lineage>
</organism>
<evidence type="ECO:0000256" key="6">
    <source>
        <dbReference type="HAMAP-Rule" id="MF_03191"/>
    </source>
</evidence>
<dbReference type="Gene3D" id="3.40.50.150">
    <property type="entry name" value="Vaccinia Virus protein VP39"/>
    <property type="match status" value="1"/>
</dbReference>
<dbReference type="Pfam" id="PF01209">
    <property type="entry name" value="Ubie_methyltran"/>
    <property type="match status" value="1"/>
</dbReference>
<evidence type="ECO:0000313" key="8">
    <source>
        <dbReference type="Proteomes" id="UP000728032"/>
    </source>
</evidence>
<dbReference type="InterPro" id="IPR029063">
    <property type="entry name" value="SAM-dependent_MTases_sf"/>
</dbReference>
<dbReference type="CDD" id="cd02440">
    <property type="entry name" value="AdoMet_MTases"/>
    <property type="match status" value="1"/>
</dbReference>
<dbReference type="PROSITE" id="PS51608">
    <property type="entry name" value="SAM_MT_UBIE"/>
    <property type="match status" value="1"/>
</dbReference>
<dbReference type="SUPFAM" id="SSF53335">
    <property type="entry name" value="S-adenosyl-L-methionine-dependent methyltransferases"/>
    <property type="match status" value="1"/>
</dbReference>
<dbReference type="NCBIfam" id="TIGR01934">
    <property type="entry name" value="MenG_MenH_UbiE"/>
    <property type="match status" value="1"/>
</dbReference>
<dbReference type="FunFam" id="3.40.50.150:FF:000064">
    <property type="entry name" value="2-methoxy-6-polyprenyl-1,4-benzoquinol methylase, mitochondrial"/>
    <property type="match status" value="1"/>
</dbReference>
<accession>A0A7R9QEW4</accession>
<comment type="catalytic activity">
    <reaction evidence="6">
        <text>a 2-methoxy-6-(all-trans-polyprenyl)benzene-1,4-diol + S-adenosyl-L-methionine = a 5-methoxy-2-methyl-3-(all-trans-polyprenyl)benzene-1,4-diol + S-adenosyl-L-homocysteine + H(+)</text>
        <dbReference type="Rhea" id="RHEA:28286"/>
        <dbReference type="Rhea" id="RHEA-COMP:10858"/>
        <dbReference type="Rhea" id="RHEA-COMP:10859"/>
        <dbReference type="ChEBI" id="CHEBI:15378"/>
        <dbReference type="ChEBI" id="CHEBI:57856"/>
        <dbReference type="ChEBI" id="CHEBI:59789"/>
        <dbReference type="ChEBI" id="CHEBI:84166"/>
        <dbReference type="ChEBI" id="CHEBI:84167"/>
        <dbReference type="EC" id="2.1.1.201"/>
    </reaction>
</comment>
<evidence type="ECO:0000256" key="1">
    <source>
        <dbReference type="ARBA" id="ARBA00022603"/>
    </source>
</evidence>
<comment type="function">
    <text evidence="6">Methyltransferase required for the conversion of 2-polyprenyl-6-methoxy-1,4-benzoquinol (DDMQH2) to 2-polyprenyl-3-methyl-6-methoxy-1,4-benzoquinol (DMQH2).</text>
</comment>
<proteinExistence type="inferred from homology"/>
<dbReference type="GO" id="GO:0008425">
    <property type="term" value="F:2-methoxy-6-polyprenyl-1,4-benzoquinol methyltransferase activity"/>
    <property type="evidence" value="ECO:0007669"/>
    <property type="project" value="UniProtKB-UniRule"/>
</dbReference>
<protein>
    <recommendedName>
        <fullName evidence="6">2-methoxy-6-polyprenyl-1,4-benzoquinol methylase, mitochondrial</fullName>
        <ecNumber evidence="6">2.1.1.201</ecNumber>
    </recommendedName>
    <alternativeName>
        <fullName evidence="6">Ubiquinone biosynthesis methyltransferase COQ5</fullName>
    </alternativeName>
</protein>
<evidence type="ECO:0000256" key="4">
    <source>
        <dbReference type="ARBA" id="ARBA00022691"/>
    </source>
</evidence>
<keyword evidence="4 6" id="KW-0949">S-adenosyl-L-methionine</keyword>
<dbReference type="EMBL" id="OC915719">
    <property type="protein sequence ID" value="CAD7641663.1"/>
    <property type="molecule type" value="Genomic_DNA"/>
</dbReference>
<dbReference type="InterPro" id="IPR004033">
    <property type="entry name" value="UbiE/COQ5_MeTrFase"/>
</dbReference>
<evidence type="ECO:0000256" key="2">
    <source>
        <dbReference type="ARBA" id="ARBA00022679"/>
    </source>
</evidence>
<evidence type="ECO:0000313" key="7">
    <source>
        <dbReference type="EMBL" id="CAD7641663.1"/>
    </source>
</evidence>
<dbReference type="Proteomes" id="UP000728032">
    <property type="component" value="Unassembled WGS sequence"/>
</dbReference>
<name>A0A7R9QEW4_9ACAR</name>
<keyword evidence="6" id="KW-0472">Membrane</keyword>
<reference evidence="7" key="1">
    <citation type="submission" date="2020-11" db="EMBL/GenBank/DDBJ databases">
        <authorList>
            <person name="Tran Van P."/>
        </authorList>
    </citation>
    <scope>NUCLEOTIDE SEQUENCE</scope>
</reference>
<dbReference type="AlphaFoldDB" id="A0A7R9QEW4"/>
<sequence>MCVNLMITYKQVVHRWMSSTIRMASKSTHFGFESVTTDEKSHKVNQVFTSVAPNYDLMNDVMSLGIHRYWKRELIRKLDPMKGTVLLDMCGGTGDIGQEFVTHMRHRFPNDNQFKVIVCDINQQMLKVGQNRAKQSLSPSACDRMEWVSGDAMELPFEDNRFDAYTVGFGIRNVVDIEKALSEAHRVLRRGAMFACLEFSQLQNPLLSKLYDFYSFEMIPVLGEVFAKDWKSYQYLVESIRQFPDQKEFQSMIESAGFGFVEYTNFFGGIAAIHCAYKK</sequence>
<dbReference type="HAMAP" id="MF_01813">
    <property type="entry name" value="MenG_UbiE_methyltr"/>
    <property type="match status" value="1"/>
</dbReference>
<dbReference type="PANTHER" id="PTHR43591">
    <property type="entry name" value="METHYLTRANSFERASE"/>
    <property type="match status" value="1"/>
</dbReference>
<keyword evidence="2 6" id="KW-0808">Transferase</keyword>
<gene>
    <name evidence="7" type="ORF">ONB1V03_LOCUS3215</name>
</gene>
<keyword evidence="6" id="KW-0999">Mitochondrion inner membrane</keyword>
<comment type="similarity">
    <text evidence="6">Belongs to the class I-like SAM-binding methyltransferase superfamily. MenG/UbiE family.</text>
</comment>
<keyword evidence="1 6" id="KW-0489">Methyltransferase</keyword>
<comment type="subunit">
    <text evidence="5">Component of a multi-subunit COQ enzyme complex, composed of at least COQ3, COQ4, COQ5, COQ6, COQ7 and COQ9. Interacts with PYURF; the interaction is direct, stabilizes COQ5 protein and associates PYURF with COQ enzyme complex.</text>
</comment>
<feature type="binding site" evidence="6">
    <location>
        <position position="93"/>
    </location>
    <ligand>
        <name>S-adenosyl-L-methionine</name>
        <dbReference type="ChEBI" id="CHEBI:59789"/>
    </ligand>
</feature>
<keyword evidence="6" id="KW-0496">Mitochondrion</keyword>
<feature type="binding site" evidence="6">
    <location>
        <position position="120"/>
    </location>
    <ligand>
        <name>S-adenosyl-L-methionine</name>
        <dbReference type="ChEBI" id="CHEBI:59789"/>
    </ligand>
</feature>
<keyword evidence="8" id="KW-1185">Reference proteome</keyword>
<dbReference type="GO" id="GO:0032259">
    <property type="term" value="P:methylation"/>
    <property type="evidence" value="ECO:0007669"/>
    <property type="project" value="UniProtKB-KW"/>
</dbReference>
<dbReference type="PROSITE" id="PS01183">
    <property type="entry name" value="UBIE_1"/>
    <property type="match status" value="1"/>
</dbReference>